<dbReference type="EMBL" id="BSPB01000030">
    <property type="protein sequence ID" value="GLS15652.1"/>
    <property type="molecule type" value="Genomic_DNA"/>
</dbReference>
<comment type="similarity">
    <text evidence="5">In the N-terminal section; belongs to the proline dehydrogenase family.</text>
</comment>
<dbReference type="Gene3D" id="3.40.605.10">
    <property type="entry name" value="Aldehyde Dehydrogenase, Chain A, domain 1"/>
    <property type="match status" value="1"/>
</dbReference>
<comment type="caution">
    <text evidence="9">The sequence shown here is derived from an EMBL/GenBank/DDBJ whole genome shotgun (WGS) entry which is preliminary data.</text>
</comment>
<comment type="similarity">
    <text evidence="5">In the C-terminal section; belongs to the aldehyde dehydrogenase family.</text>
</comment>
<dbReference type="EC" id="1.5.5.2" evidence="5"/>
<dbReference type="Gene3D" id="3.40.309.10">
    <property type="entry name" value="Aldehyde Dehydrogenase, Chain A, domain 2"/>
    <property type="match status" value="1"/>
</dbReference>
<dbReference type="InterPro" id="IPR005933">
    <property type="entry name" value="PutA_C"/>
</dbReference>
<keyword evidence="10" id="KW-1185">Reference proteome</keyword>
<dbReference type="Pfam" id="PF01619">
    <property type="entry name" value="Pro_dh"/>
    <property type="match status" value="1"/>
</dbReference>
<comment type="function">
    <text evidence="5">Oxidizes proline to glutamate for use as a carbon and nitrogen source.</text>
</comment>
<evidence type="ECO:0000259" key="7">
    <source>
        <dbReference type="Pfam" id="PF01619"/>
    </source>
</evidence>
<accession>A0ABQ6C7L9</accession>
<sequence length="1040" mass="109660">MPRRIDRLPFPYRPEAETVAQRLAALQGALDWAAVAQAAAPWVRAVRENPPPFWAMESLLKEYPISSAEGLALMRLAEALLRVPDVETAIALTADQLGRADFDGAAHATAGPAPVGAGLLGQPGETRGGGQVSALARLSSSAIALSKHFLPESGHEPGLMAKLGARTVVAATLRAVQLLGRQFVLGQTIAEGMKEAAAARKNQANLRVLPGRAKAEQAFAGSSDPRTGGAGGLWFSYDMLGEGARTAADALRYQASYADAIAAIAKGADPARHPSQNDGISIKLSALHPRYEDAQHGRVMAELVPRVWSLCQAAAAANLNLTIDAEEVDRLELSLEVFEALAARVAQHCPQWPGLGLAMQAYQTRAVELIDHVASLARQYRIRFMCRLVKGAYWDAEIKRAQEQGLPAYPVFTHKHHTDVSYLACAQALLGAPDAIFPQFATHNAGTIAAILQMASRKGVPFELQRLHGMGEGIYREVLKNPLVSCRVYAPVGAHRDLLAYLVRRLLENGANSSFVHQLADESVGMDELLISPLRLEPDGSLPLPPELYGAARANSSGRDLAVVVQRDELLAAHAACTVPVVPEAKADQATDAVARAISAFAAWNHTPVAQRAAVLRFAADTLDAALPRFGALLVKEAHKTWGDAVSEVREAVDFLRYYANEAERVMPPQTLPGPTGESNTLRLEGRGAWVCISPWNFPLAIFVGQVAAALATGNTVLAKPAEQTPAVALEAVKLLHAAGIPPDALQLLHGPGETVGAALVAAPGVAGVVFTGSTQVAKIIQRALAAKDGAIVPLIAETGGINAMLVDSTALPEQVADAVVQSAFRSAGQRCSALRLLCVHEAIADGVIEMIQGAAKELVAGDPSQLATDLGPVIDAEAFDNIQRHLLRLHGSAQALLPSTDAVPVLPNLVAPQMFEVNAIADVTAEIFGPVLQVVRWRGEPMDVIRQINALGYGLTLGIQTRIDSRAQALAAAARVGNVYVNRNMIGAVVGVQPFGGEGLSGTGPKAGGPNYLLRFCAEQTLTINTTAAGGNVTLLAAG</sequence>
<dbReference type="InterPro" id="IPR024082">
    <property type="entry name" value="PRODH_PutA_dom_II"/>
</dbReference>
<dbReference type="InterPro" id="IPR016161">
    <property type="entry name" value="Ald_DH/histidinol_DH"/>
</dbReference>
<dbReference type="PROSITE" id="PS00070">
    <property type="entry name" value="ALDEHYDE_DEHYDR_CYS"/>
    <property type="match status" value="1"/>
</dbReference>
<dbReference type="InterPro" id="IPR025703">
    <property type="entry name" value="Bifunct_PutA"/>
</dbReference>
<keyword evidence="3 5" id="KW-0520">NAD</keyword>
<dbReference type="InterPro" id="IPR002872">
    <property type="entry name" value="Proline_DH_dom"/>
</dbReference>
<keyword evidence="2 5" id="KW-0560">Oxidoreductase</keyword>
<dbReference type="InterPro" id="IPR015590">
    <property type="entry name" value="Aldehyde_DH_dom"/>
</dbReference>
<organism evidence="9 10">
    <name type="scientific">Hydrogenophaga electricum</name>
    <dbReference type="NCBI Taxonomy" id="1230953"/>
    <lineage>
        <taxon>Bacteria</taxon>
        <taxon>Pseudomonadati</taxon>
        <taxon>Pseudomonadota</taxon>
        <taxon>Betaproteobacteria</taxon>
        <taxon>Burkholderiales</taxon>
        <taxon>Comamonadaceae</taxon>
        <taxon>Hydrogenophaga</taxon>
    </lineage>
</organism>
<evidence type="ECO:0000313" key="9">
    <source>
        <dbReference type="EMBL" id="GLS15652.1"/>
    </source>
</evidence>
<dbReference type="Gene3D" id="3.20.20.220">
    <property type="match status" value="1"/>
</dbReference>
<dbReference type="PIRSF" id="PIRSF000197">
    <property type="entry name" value="Bifunct_PutA"/>
    <property type="match status" value="1"/>
</dbReference>
<dbReference type="SUPFAM" id="SSF51730">
    <property type="entry name" value="FAD-linked oxidoreductase"/>
    <property type="match status" value="1"/>
</dbReference>
<evidence type="ECO:0000259" key="6">
    <source>
        <dbReference type="Pfam" id="PF00171"/>
    </source>
</evidence>
<reference evidence="10" key="1">
    <citation type="journal article" date="2019" name="Int. J. Syst. Evol. Microbiol.">
        <title>The Global Catalogue of Microorganisms (GCM) 10K type strain sequencing project: providing services to taxonomists for standard genome sequencing and annotation.</title>
        <authorList>
            <consortium name="The Broad Institute Genomics Platform"/>
            <consortium name="The Broad Institute Genome Sequencing Center for Infectious Disease"/>
            <person name="Wu L."/>
            <person name="Ma J."/>
        </authorList>
    </citation>
    <scope>NUCLEOTIDE SEQUENCE [LARGE SCALE GENOMIC DNA]</scope>
    <source>
        <strain evidence="10">NBRC 109341</strain>
    </source>
</reference>
<evidence type="ECO:0000313" key="10">
    <source>
        <dbReference type="Proteomes" id="UP001156903"/>
    </source>
</evidence>
<dbReference type="Pfam" id="PF14850">
    <property type="entry name" value="Pro_dh-DNA_bdg"/>
    <property type="match status" value="1"/>
</dbReference>
<dbReference type="Gene3D" id="1.10.2060.10">
    <property type="entry name" value="PutA proline dehydrogenase (PRODH), domain 2"/>
    <property type="match status" value="1"/>
</dbReference>
<proteinExistence type="inferred from homology"/>
<keyword evidence="5" id="KW-0642">Proline metabolism</keyword>
<keyword evidence="5" id="KW-0274">FAD</keyword>
<dbReference type="RefSeq" id="WP_284308503.1">
    <property type="nucleotide sequence ID" value="NZ_BSPB01000030.1"/>
</dbReference>
<evidence type="ECO:0000259" key="8">
    <source>
        <dbReference type="Pfam" id="PF14850"/>
    </source>
</evidence>
<evidence type="ECO:0000256" key="1">
    <source>
        <dbReference type="ARBA" id="ARBA00004786"/>
    </source>
</evidence>
<dbReference type="InterPro" id="IPR050485">
    <property type="entry name" value="Proline_metab_enzyme"/>
</dbReference>
<keyword evidence="5" id="KW-0285">Flavoprotein</keyword>
<dbReference type="InterPro" id="IPR029041">
    <property type="entry name" value="FAD-linked_oxidoreductase-like"/>
</dbReference>
<dbReference type="InterPro" id="IPR016162">
    <property type="entry name" value="Ald_DH_N"/>
</dbReference>
<dbReference type="Proteomes" id="UP001156903">
    <property type="component" value="Unassembled WGS sequence"/>
</dbReference>
<dbReference type="InterPro" id="IPR024089">
    <property type="entry name" value="PRODH_PutA_dom_I/II"/>
</dbReference>
<protein>
    <recommendedName>
        <fullName evidence="5">Bifunctional protein PutA</fullName>
    </recommendedName>
    <domain>
        <recommendedName>
            <fullName evidence="5">Proline dehydrogenase</fullName>
            <ecNumber evidence="5">1.5.5.2</ecNumber>
        </recommendedName>
        <alternativeName>
            <fullName evidence="5">Proline oxidase</fullName>
        </alternativeName>
    </domain>
    <domain>
        <recommendedName>
            <fullName evidence="5">Delta-1-pyrroline-5-carboxylate dehydrogenase</fullName>
            <shortName evidence="5">P5C dehydrogenase</shortName>
            <ecNumber evidence="5">1.2.1.88</ecNumber>
        </recommendedName>
        <alternativeName>
            <fullName evidence="5">L-glutamate gamma-semialdehyde dehydrogenase</fullName>
        </alternativeName>
    </domain>
</protein>
<feature type="domain" description="Proline dehydrogenase PutA" evidence="8">
    <location>
        <begin position="56"/>
        <end position="106"/>
    </location>
</feature>
<evidence type="ECO:0000256" key="2">
    <source>
        <dbReference type="ARBA" id="ARBA00023002"/>
    </source>
</evidence>
<dbReference type="SUPFAM" id="SSF53720">
    <property type="entry name" value="ALDH-like"/>
    <property type="match status" value="1"/>
</dbReference>
<comment type="catalytic activity">
    <reaction evidence="5">
        <text>L-proline + a quinone = (S)-1-pyrroline-5-carboxylate + a quinol + H(+)</text>
        <dbReference type="Rhea" id="RHEA:23784"/>
        <dbReference type="ChEBI" id="CHEBI:15378"/>
        <dbReference type="ChEBI" id="CHEBI:17388"/>
        <dbReference type="ChEBI" id="CHEBI:24646"/>
        <dbReference type="ChEBI" id="CHEBI:60039"/>
        <dbReference type="ChEBI" id="CHEBI:132124"/>
        <dbReference type="EC" id="1.5.5.2"/>
    </reaction>
</comment>
<keyword evidence="5" id="KW-0805">Transcription regulation</keyword>
<comment type="pathway">
    <text evidence="5">Amino-acid degradation; L-proline degradation into L-glutamate; L-glutamate from L-proline: step 1/2.</text>
</comment>
<keyword evidence="5" id="KW-0238">DNA-binding</keyword>
<dbReference type="InterPro" id="IPR016160">
    <property type="entry name" value="Ald_DH_CS_CYS"/>
</dbReference>
<comment type="pathway">
    <text evidence="1 5">Amino-acid degradation; L-proline degradation into L-glutamate; L-glutamate from L-proline: step 2/2.</text>
</comment>
<feature type="domain" description="Proline dehydrogenase" evidence="7">
    <location>
        <begin position="232"/>
        <end position="518"/>
    </location>
</feature>
<evidence type="ECO:0000256" key="4">
    <source>
        <dbReference type="ARBA" id="ARBA00048142"/>
    </source>
</evidence>
<evidence type="ECO:0000256" key="5">
    <source>
        <dbReference type="PIRNR" id="PIRNR000197"/>
    </source>
</evidence>
<comment type="cofactor">
    <cofactor evidence="5">
        <name>FAD</name>
        <dbReference type="ChEBI" id="CHEBI:57692"/>
    </cofactor>
</comment>
<gene>
    <name evidence="9" type="primary">putA</name>
    <name evidence="9" type="ORF">GCM10007935_30880</name>
</gene>
<evidence type="ECO:0000256" key="3">
    <source>
        <dbReference type="ARBA" id="ARBA00023027"/>
    </source>
</evidence>
<dbReference type="Pfam" id="PF00171">
    <property type="entry name" value="Aldedh"/>
    <property type="match status" value="1"/>
</dbReference>
<dbReference type="InterPro" id="IPR016163">
    <property type="entry name" value="Ald_DH_C"/>
</dbReference>
<dbReference type="EC" id="1.2.1.88" evidence="5"/>
<keyword evidence="5" id="KW-0678">Repressor</keyword>
<comment type="catalytic activity">
    <reaction evidence="4 5">
        <text>L-glutamate 5-semialdehyde + NAD(+) + H2O = L-glutamate + NADH + 2 H(+)</text>
        <dbReference type="Rhea" id="RHEA:30235"/>
        <dbReference type="ChEBI" id="CHEBI:15377"/>
        <dbReference type="ChEBI" id="CHEBI:15378"/>
        <dbReference type="ChEBI" id="CHEBI:29985"/>
        <dbReference type="ChEBI" id="CHEBI:57540"/>
        <dbReference type="ChEBI" id="CHEBI:57945"/>
        <dbReference type="ChEBI" id="CHEBI:58066"/>
        <dbReference type="EC" id="1.2.1.88"/>
    </reaction>
</comment>
<dbReference type="SUPFAM" id="SSF81935">
    <property type="entry name" value="N-terminal domain of bifunctional PutA protein"/>
    <property type="match status" value="1"/>
</dbReference>
<dbReference type="NCBIfam" id="TIGR01238">
    <property type="entry name" value="D1pyr5carbox3"/>
    <property type="match status" value="1"/>
</dbReference>
<dbReference type="PANTHER" id="PTHR42862">
    <property type="entry name" value="DELTA-1-PYRROLINE-5-CARBOXYLATE DEHYDROGENASE 1, ISOFORM A-RELATED"/>
    <property type="match status" value="1"/>
</dbReference>
<name>A0ABQ6C7L9_9BURK</name>
<dbReference type="PANTHER" id="PTHR42862:SF1">
    <property type="entry name" value="DELTA-1-PYRROLINE-5-CARBOXYLATE DEHYDROGENASE 2, ISOFORM A-RELATED"/>
    <property type="match status" value="1"/>
</dbReference>
<keyword evidence="5" id="KW-0804">Transcription</keyword>
<feature type="domain" description="Aldehyde dehydrogenase" evidence="6">
    <location>
        <begin position="581"/>
        <end position="1021"/>
    </location>
</feature>
<dbReference type="CDD" id="cd07125">
    <property type="entry name" value="ALDH_PutA-P5CDH"/>
    <property type="match status" value="1"/>
</dbReference>